<protein>
    <submittedName>
        <fullName evidence="2">Uncharacterized protein</fullName>
    </submittedName>
</protein>
<reference evidence="2 3" key="1">
    <citation type="submission" date="2016-09" db="EMBL/GenBank/DDBJ databases">
        <title>Rhizobium oryziradicis sp. nov., isolated from the root of rice.</title>
        <authorList>
            <person name="Zhao J."/>
            <person name="Zhang X."/>
        </authorList>
    </citation>
    <scope>NUCLEOTIDE SEQUENCE [LARGE SCALE GENOMIC DNA]</scope>
    <source>
        <strain evidence="2 3">N19</strain>
    </source>
</reference>
<dbReference type="RefSeq" id="WP_075640747.1">
    <property type="nucleotide sequence ID" value="NZ_MKIM01000028.1"/>
</dbReference>
<dbReference type="OrthoDB" id="7744280at2"/>
<comment type="caution">
    <text evidence="2">The sequence shown here is derived from an EMBL/GenBank/DDBJ whole genome shotgun (WGS) entry which is preliminary data.</text>
</comment>
<feature type="signal peptide" evidence="1">
    <location>
        <begin position="1"/>
        <end position="34"/>
    </location>
</feature>
<sequence length="134" mass="14306">MSTSRSALKLMIRALCVIALLCLSFAHKAPQLYAAPIEAAALQLPDGSYADLCVAEKGIKYPAANPLCEACIVCASMVLPAPQSDEWLLGHFASLSRPWVSSAATLAGHLAPLARSRGPPVFPELLNFHFYQAI</sequence>
<evidence type="ECO:0000313" key="2">
    <source>
        <dbReference type="EMBL" id="OLP43426.1"/>
    </source>
</evidence>
<gene>
    <name evidence="2" type="ORF">BJF95_21370</name>
</gene>
<name>A0A1Q8ZNS9_9HYPH</name>
<organism evidence="2 3">
    <name type="scientific">Rhizobium oryziradicis</name>
    <dbReference type="NCBI Taxonomy" id="1867956"/>
    <lineage>
        <taxon>Bacteria</taxon>
        <taxon>Pseudomonadati</taxon>
        <taxon>Pseudomonadota</taxon>
        <taxon>Alphaproteobacteria</taxon>
        <taxon>Hyphomicrobiales</taxon>
        <taxon>Rhizobiaceae</taxon>
        <taxon>Rhizobium/Agrobacterium group</taxon>
        <taxon>Rhizobium</taxon>
    </lineage>
</organism>
<dbReference type="AlphaFoldDB" id="A0A1Q8ZNS9"/>
<keyword evidence="1" id="KW-0732">Signal</keyword>
<proteinExistence type="predicted"/>
<accession>A0A1Q8ZNS9</accession>
<evidence type="ECO:0000256" key="1">
    <source>
        <dbReference type="SAM" id="SignalP"/>
    </source>
</evidence>
<keyword evidence="3" id="KW-1185">Reference proteome</keyword>
<dbReference type="EMBL" id="MKIM01000028">
    <property type="protein sequence ID" value="OLP43426.1"/>
    <property type="molecule type" value="Genomic_DNA"/>
</dbReference>
<dbReference type="Proteomes" id="UP000186894">
    <property type="component" value="Unassembled WGS sequence"/>
</dbReference>
<feature type="chain" id="PRO_5012028243" evidence="1">
    <location>
        <begin position="35"/>
        <end position="134"/>
    </location>
</feature>
<evidence type="ECO:0000313" key="3">
    <source>
        <dbReference type="Proteomes" id="UP000186894"/>
    </source>
</evidence>